<evidence type="ECO:0000256" key="2">
    <source>
        <dbReference type="SAM" id="SignalP"/>
    </source>
</evidence>
<dbReference type="GO" id="GO:0005975">
    <property type="term" value="P:carbohydrate metabolic process"/>
    <property type="evidence" value="ECO:0007669"/>
    <property type="project" value="UniProtKB-ARBA"/>
</dbReference>
<feature type="chain" id="PRO_5004871057" description="Alpha glucuronidase N-terminal domain-containing protein" evidence="2">
    <location>
        <begin position="23"/>
        <end position="594"/>
    </location>
</feature>
<keyword evidence="2" id="KW-0732">Signal</keyword>
<reference evidence="3" key="1">
    <citation type="submission" date="2013-01" db="EMBL/GenBank/DDBJ databases">
        <title>An Alpha-L-Rhamnosidase with Exceptional Activity on Rutin from the Metagenome of the Elephants Distal Gut.</title>
        <authorList>
            <person name="Rabausch U."/>
            <person name="Ilmberger N."/>
            <person name="Streit W.R."/>
        </authorList>
    </citation>
    <scope>NUCLEOTIDE SEQUENCE</scope>
</reference>
<dbReference type="SUPFAM" id="SSF55545">
    <property type="entry name" value="beta-N-acetylhexosaminidase-like domain"/>
    <property type="match status" value="1"/>
</dbReference>
<evidence type="ECO:0000313" key="3">
    <source>
        <dbReference type="EMBL" id="AGS50327.1"/>
    </source>
</evidence>
<dbReference type="PROSITE" id="PS51257">
    <property type="entry name" value="PROKAR_LIPOPROTEIN"/>
    <property type="match status" value="1"/>
</dbReference>
<dbReference type="EMBL" id="KC502870">
    <property type="protein sequence ID" value="AGS50327.1"/>
    <property type="molecule type" value="Genomic_DNA"/>
</dbReference>
<evidence type="ECO:0000256" key="1">
    <source>
        <dbReference type="ARBA" id="ARBA00022801"/>
    </source>
</evidence>
<protein>
    <recommendedName>
        <fullName evidence="4">Alpha glucuronidase N-terminal domain-containing protein</fullName>
    </recommendedName>
</protein>
<feature type="signal peptide" evidence="2">
    <location>
        <begin position="1"/>
        <end position="22"/>
    </location>
</feature>
<dbReference type="Gene3D" id="3.30.379.10">
    <property type="entry name" value="Chitobiase/beta-hexosaminidase domain 2-like"/>
    <property type="match status" value="1"/>
</dbReference>
<dbReference type="PANTHER" id="PTHR47406">
    <property type="entry name" value="COAGULATION FACTOR 5/8 TYPE, C-TERMINAL"/>
    <property type="match status" value="1"/>
</dbReference>
<dbReference type="GO" id="GO:0016787">
    <property type="term" value="F:hydrolase activity"/>
    <property type="evidence" value="ECO:0007669"/>
    <property type="project" value="UniProtKB-KW"/>
</dbReference>
<dbReference type="InterPro" id="IPR032287">
    <property type="entry name" value="DUF4838"/>
</dbReference>
<evidence type="ECO:0008006" key="4">
    <source>
        <dbReference type="Google" id="ProtNLM"/>
    </source>
</evidence>
<dbReference type="AlphaFoldDB" id="W5RBB5"/>
<dbReference type="PANTHER" id="PTHR47406:SF2">
    <property type="entry name" value="ALPHA GLUCURONIDASE N-TERMINAL DOMAIN-CONTAINING PROTEIN"/>
    <property type="match status" value="1"/>
</dbReference>
<sequence length="594" mass="68374">MCKLRFFLLVLAVLSCQLKGIAQTHCLFEAGKSDYTIVTEPQATECVRYAAEELRDWMEKVSGVVLPIENNLNAGQQGKRLVVGHNKLLCQNLPDIAAPDGENDSFTYRSRGGDVFFWGDTDRGTLYAVYSFLERELGCRWLNSRVSVTPKSDGWSFGELYHSETPAIRMRCIFYYDALGHPEFAARLKSNDAHGSKYGGALSYWNCHQIPWFVNKDKYYAEHPEYFALVDGKRIADSTPCLSNPDVLRITIEETRKAMLAYPDYAIYSVEQGDGCPYCQCERCNNLKAQFGGTESGLMIWFANQVADALKDEFPDKFVGTFAYQYTRQAPKNITPRENVVVRLCPIEECQLHKYDANCEKNLDFLKDLREWAQVAPHLYIWDYVATFSNYMLPEPNIWVVQNRFRHFRDAHAIGVMTQGSYQSVSDAFDDMKAYVMARLLWDPDRDINEVIREFTDAFFGKAAGPIIREYLEFERSSLIWEDNHEDLYASHEADMYSDEFVTGAKDYFARARQAIIDAGENVEEYIEHLEYAEISICVLELLRNPAQGKADGSFDLLKRVIEREGITIWQEFGKKTKAEDLIEIIEKENRGWY</sequence>
<keyword evidence="1" id="KW-0378">Hydrolase</keyword>
<dbReference type="InterPro" id="IPR029018">
    <property type="entry name" value="Hex-like_dom2"/>
</dbReference>
<dbReference type="Pfam" id="PF16126">
    <property type="entry name" value="DUF4838"/>
    <property type="match status" value="1"/>
</dbReference>
<organism evidence="3">
    <name type="scientific">uncultured bacterium Ele16D6</name>
    <dbReference type="NCBI Taxonomy" id="1340030"/>
    <lineage>
        <taxon>Bacteria</taxon>
        <taxon>environmental samples</taxon>
    </lineage>
</organism>
<proteinExistence type="predicted"/>
<name>W5RBB5_9BACT</name>
<accession>W5RBB5</accession>